<dbReference type="Proteomes" id="UP000036923">
    <property type="component" value="Unassembled WGS sequence"/>
</dbReference>
<gene>
    <name evidence="2" type="ORF">Bccel_1275</name>
</gene>
<evidence type="ECO:0000313" key="2">
    <source>
        <dbReference type="EMBL" id="KNY26013.1"/>
    </source>
</evidence>
<dbReference type="SUPFAM" id="SSF82171">
    <property type="entry name" value="DPP6 N-terminal domain-like"/>
    <property type="match status" value="1"/>
</dbReference>
<name>A0A0L6JJY0_9FIRM</name>
<accession>A0A0L6JJY0</accession>
<feature type="chain" id="PRO_5038465991" description="WD40-like beta Propeller containing protein" evidence="1">
    <location>
        <begin position="24"/>
        <end position="618"/>
    </location>
</feature>
<keyword evidence="3" id="KW-1185">Reference proteome</keyword>
<dbReference type="EMBL" id="LGTC01000001">
    <property type="protein sequence ID" value="KNY26013.1"/>
    <property type="molecule type" value="Genomic_DNA"/>
</dbReference>
<dbReference type="AlphaFoldDB" id="A0A0L6JJY0"/>
<evidence type="ECO:0000256" key="1">
    <source>
        <dbReference type="SAM" id="SignalP"/>
    </source>
</evidence>
<dbReference type="RefSeq" id="WP_152965944.1">
    <property type="nucleotide sequence ID" value="NZ_JQKC01000043.1"/>
</dbReference>
<protein>
    <recommendedName>
        <fullName evidence="4">WD40-like beta Propeller containing protein</fullName>
    </recommendedName>
</protein>
<feature type="signal peptide" evidence="1">
    <location>
        <begin position="1"/>
        <end position="23"/>
    </location>
</feature>
<keyword evidence="1" id="KW-0732">Signal</keyword>
<evidence type="ECO:0008006" key="4">
    <source>
        <dbReference type="Google" id="ProtNLM"/>
    </source>
</evidence>
<dbReference type="PROSITE" id="PS51257">
    <property type="entry name" value="PROKAR_LIPOPROTEIN"/>
    <property type="match status" value="1"/>
</dbReference>
<dbReference type="OrthoDB" id="1906906at2"/>
<dbReference type="STRING" id="398512.Bccel_1275"/>
<comment type="caution">
    <text evidence="2">The sequence shown here is derived from an EMBL/GenBank/DDBJ whole genome shotgun (WGS) entry which is preliminary data.</text>
</comment>
<proteinExistence type="predicted"/>
<organism evidence="2 3">
    <name type="scientific">Pseudobacteroides cellulosolvens ATCC 35603 = DSM 2933</name>
    <dbReference type="NCBI Taxonomy" id="398512"/>
    <lineage>
        <taxon>Bacteria</taxon>
        <taxon>Bacillati</taxon>
        <taxon>Bacillota</taxon>
        <taxon>Clostridia</taxon>
        <taxon>Eubacteriales</taxon>
        <taxon>Oscillospiraceae</taxon>
        <taxon>Pseudobacteroides</taxon>
    </lineage>
</organism>
<sequence length="618" mass="69742" precursor="true">MNKKFTFILCVLALMLLSSCSSTQEKKVSPTNTLVTKNVSTVKPSVSILNDTDTRFMDIDTTTLPKIAIPLTKSPDNTTIFYMERTDKVGKTDDKTKILKALKGDTHQNINLIALNISTGKKNIISEGTPFISYCKWNTIGNMVAFCGGERLTVYDTEKNKLLLEDSLIHDRVTYFGWSPDGNSIYTEHSNLINGTIYNFKDGKTLHCYETDIRLYYKGTYGNNRYFATENLIVDEVEQKKSGGRLNESRTVLTDSTGNVLKSLSCGRFRDYYKNAVLQIGESGFGLQYYEDLEKPESREITKEYVYDVKFALGGYFLYTVKSYDVEKNIFMLCICDDKGNEKARVPVTGPYISITPDGGSAYTSGPLNEIIDLEYTLNNVEKVIHEQNEKIGRIYDAANEEVKLFKALRGAMDTYLKFRMADIKDYDAAVKYYINSENPPQMGFFDITTTFNDRKSHFIGSDCYVTDIFISKMSQKGDRASVVVNGICRNSAGAGSGVGSALEMIKKDSSWYVTGFSTFPDSKKAKDLKVKVDKIIKDMEDGKLFEGKFKGMDVRIGQIQFWQMSDPTLSTNVDHSNYCKVYLKVLEGGKEMVYKMVLSKEKSWAPSPPVSDRLSWL</sequence>
<dbReference type="eggNOG" id="COG3391">
    <property type="taxonomic scope" value="Bacteria"/>
</dbReference>
<evidence type="ECO:0000313" key="3">
    <source>
        <dbReference type="Proteomes" id="UP000036923"/>
    </source>
</evidence>
<reference evidence="3" key="1">
    <citation type="submission" date="2015-07" db="EMBL/GenBank/DDBJ databases">
        <title>Near-Complete Genome Sequence of the Cellulolytic Bacterium Bacteroides (Pseudobacteroides) cellulosolvens ATCC 35603.</title>
        <authorList>
            <person name="Dassa B."/>
            <person name="Utturkar S.M."/>
            <person name="Klingeman D.M."/>
            <person name="Hurt R.A."/>
            <person name="Keller M."/>
            <person name="Xu J."/>
            <person name="Reddy Y.H.K."/>
            <person name="Borovok I."/>
            <person name="Grinberg I.R."/>
            <person name="Lamed R."/>
            <person name="Zhivin O."/>
            <person name="Bayer E.A."/>
            <person name="Brown S.D."/>
        </authorList>
    </citation>
    <scope>NUCLEOTIDE SEQUENCE [LARGE SCALE GENOMIC DNA]</scope>
    <source>
        <strain evidence="3">DSM 2933</strain>
    </source>
</reference>